<evidence type="ECO:0000313" key="1">
    <source>
        <dbReference type="EMBL" id="KKQ90233.1"/>
    </source>
</evidence>
<evidence type="ECO:0008006" key="3">
    <source>
        <dbReference type="Google" id="ProtNLM"/>
    </source>
</evidence>
<reference evidence="1 2" key="1">
    <citation type="journal article" date="2015" name="Nature">
        <title>rRNA introns, odd ribosomes, and small enigmatic genomes across a large radiation of phyla.</title>
        <authorList>
            <person name="Brown C.T."/>
            <person name="Hug L.A."/>
            <person name="Thomas B.C."/>
            <person name="Sharon I."/>
            <person name="Castelle C.J."/>
            <person name="Singh A."/>
            <person name="Wilkins M.J."/>
            <person name="Williams K.H."/>
            <person name="Banfield J.F."/>
        </authorList>
    </citation>
    <scope>NUCLEOTIDE SEQUENCE [LARGE SCALE GENOMIC DNA]</scope>
</reference>
<dbReference type="EMBL" id="LBVR01000042">
    <property type="protein sequence ID" value="KKQ90233.1"/>
    <property type="molecule type" value="Genomic_DNA"/>
</dbReference>
<organism evidence="1 2">
    <name type="scientific">Candidatus Shapirobacteria bacterium GW2011_GWE1_38_92</name>
    <dbReference type="NCBI Taxonomy" id="1618489"/>
    <lineage>
        <taxon>Bacteria</taxon>
        <taxon>Candidatus Shapironibacteriota</taxon>
    </lineage>
</organism>
<proteinExistence type="predicted"/>
<sequence>MAIIVKRKKNESKDDIIGKFRRIFLEEDISELIKEKTAYKKPSELRYAKKKINIWRKKCRKRAKNAR</sequence>
<accession>A0A0G0LED9</accession>
<dbReference type="AlphaFoldDB" id="A0A0G0LED9"/>
<protein>
    <recommendedName>
        <fullName evidence="3">30S ribosomal protein S21</fullName>
    </recommendedName>
</protein>
<comment type="caution">
    <text evidence="1">The sequence shown here is derived from an EMBL/GenBank/DDBJ whole genome shotgun (WGS) entry which is preliminary data.</text>
</comment>
<gene>
    <name evidence="1" type="ORF">UT14_C0042G0015</name>
</gene>
<dbReference type="Proteomes" id="UP000033841">
    <property type="component" value="Unassembled WGS sequence"/>
</dbReference>
<evidence type="ECO:0000313" key="2">
    <source>
        <dbReference type="Proteomes" id="UP000033841"/>
    </source>
</evidence>
<name>A0A0G0LED9_9BACT</name>